<feature type="transmembrane region" description="Helical" evidence="1">
    <location>
        <begin position="17"/>
        <end position="36"/>
    </location>
</feature>
<feature type="transmembrane region" description="Helical" evidence="1">
    <location>
        <begin position="82"/>
        <end position="100"/>
    </location>
</feature>
<keyword evidence="1" id="KW-0472">Membrane</keyword>
<dbReference type="KEGG" id="pfuw:KF707C_50040"/>
<protein>
    <submittedName>
        <fullName evidence="2">Uncharacterized protein</fullName>
    </submittedName>
</protein>
<keyword evidence="1" id="KW-1133">Transmembrane helix</keyword>
<accession>A0AAD1FHX6</accession>
<evidence type="ECO:0000313" key="3">
    <source>
        <dbReference type="Proteomes" id="UP000218554"/>
    </source>
</evidence>
<evidence type="ECO:0000313" key="2">
    <source>
        <dbReference type="EMBL" id="BAU76692.1"/>
    </source>
</evidence>
<proteinExistence type="predicted"/>
<feature type="transmembrane region" description="Helical" evidence="1">
    <location>
        <begin position="42"/>
        <end position="61"/>
    </location>
</feature>
<evidence type="ECO:0000256" key="1">
    <source>
        <dbReference type="SAM" id="Phobius"/>
    </source>
</evidence>
<dbReference type="EMBL" id="AP014862">
    <property type="protein sequence ID" value="BAU76692.1"/>
    <property type="molecule type" value="Genomic_DNA"/>
</dbReference>
<dbReference type="Proteomes" id="UP000218554">
    <property type="component" value="Chromosome"/>
</dbReference>
<name>A0AAD1FHX6_METFU</name>
<reference evidence="3" key="1">
    <citation type="submission" date="2015-05" db="EMBL/GenBank/DDBJ databases">
        <title>Draft genome sequencing of a biphenyl-degrading bacterium, Pseudomonas balearica KF707 (=NBRC110670).</title>
        <authorList>
            <person name="Kimura N."/>
            <person name="Hirose J."/>
            <person name="Watanabe T."/>
            <person name="Suenaga H."/>
            <person name="Fujihara H."/>
            <person name="Noguchi M."/>
            <person name="Hashimoto M."/>
            <person name="Shimodaira J."/>
            <person name="Tsuchikane K."/>
            <person name="Hosoyama A."/>
            <person name="Yamazoe A."/>
            <person name="Fujita N."/>
            <person name="Furukawa K."/>
        </authorList>
    </citation>
    <scope>NUCLEOTIDE SEQUENCE [LARGE SCALE GENOMIC DNA]</scope>
    <source>
        <strain evidence="3">DSM 10086 / NBRC 110670 / KF707</strain>
    </source>
</reference>
<organism evidence="2 3">
    <name type="scientific">Metapseudomonas furukawaii</name>
    <name type="common">Pseudomonas furukawaii</name>
    <dbReference type="NCBI Taxonomy" id="1149133"/>
    <lineage>
        <taxon>Bacteria</taxon>
        <taxon>Pseudomonadati</taxon>
        <taxon>Pseudomonadota</taxon>
        <taxon>Gammaproteobacteria</taxon>
        <taxon>Pseudomonadales</taxon>
        <taxon>Pseudomonadaceae</taxon>
        <taxon>Metapseudomonas</taxon>
    </lineage>
</organism>
<gene>
    <name evidence="2" type="ORF">KF707C_50040</name>
</gene>
<keyword evidence="3" id="KW-1185">Reference proteome</keyword>
<keyword evidence="1" id="KW-0812">Transmembrane</keyword>
<sequence length="104" mass="10651">MASDSAPAAPRSRGEKLVTGGWIALAVIIPLNSLFSSEPLDVSAGLALLSLSALCTAFACWPKLLLSPLSNARSLCDNLPRGSAIAMSAFVGLTVLRGVVELVA</sequence>
<dbReference type="AlphaFoldDB" id="A0AAD1FHX6"/>
<reference evidence="2 3" key="2">
    <citation type="journal article" date="2017" name="Int. J. Syst. Evol. Microbiol.">
        <title>Pseudomonas furukawaii sp. nov., a polychlorinated biphenyl-degrading bacterium isolated from biphenyl-contaminated soil in Japan.</title>
        <authorList>
            <person name="Kimura N."/>
            <person name="Watanabe T."/>
            <person name="Suenaga H."/>
            <person name="Fujihara H."/>
            <person name="Futagami T."/>
            <person name="Goto M."/>
            <person name="Hanada S."/>
            <person name="Hirose J."/>
        </authorList>
    </citation>
    <scope>NUCLEOTIDE SEQUENCE [LARGE SCALE GENOMIC DNA]</scope>
    <source>
        <strain evidence="3">DSM 10086 / NBRC 110670 / KF707</strain>
    </source>
</reference>
<dbReference type="RefSeq" id="WP_003452663.1">
    <property type="nucleotide sequence ID" value="NZ_AJMR01000177.1"/>
</dbReference>